<dbReference type="GO" id="GO:0000139">
    <property type="term" value="C:Golgi membrane"/>
    <property type="evidence" value="ECO:0007669"/>
    <property type="project" value="TreeGrafter"/>
</dbReference>
<feature type="domain" description="RIC1 C-terminal alpha solenoid region" evidence="5">
    <location>
        <begin position="800"/>
        <end position="965"/>
    </location>
</feature>
<gene>
    <name evidence="6" type="ORF">L798_12885</name>
</gene>
<dbReference type="PANTHER" id="PTHR22746">
    <property type="entry name" value="RAB6A-GEF COMPLEX PARTNER PROTEIN 1"/>
    <property type="match status" value="1"/>
</dbReference>
<keyword evidence="2" id="KW-0472">Membrane</keyword>
<dbReference type="GO" id="GO:0034066">
    <property type="term" value="C:Ric1-Rgp1 guanyl-nucleotide exchange factor complex"/>
    <property type="evidence" value="ECO:0007669"/>
    <property type="project" value="InterPro"/>
</dbReference>
<evidence type="ECO:0000256" key="4">
    <source>
        <dbReference type="SAM" id="MobiDB-lite"/>
    </source>
</evidence>
<evidence type="ECO:0000256" key="3">
    <source>
        <dbReference type="ARBA" id="ARBA00029879"/>
    </source>
</evidence>
<feature type="region of interest" description="Disordered" evidence="4">
    <location>
        <begin position="1003"/>
        <end position="1051"/>
    </location>
</feature>
<protein>
    <recommendedName>
        <fullName evidence="3">Protein RIC1 homolog</fullName>
    </recommendedName>
</protein>
<name>A0A067R216_ZOONE</name>
<proteinExistence type="predicted"/>
<evidence type="ECO:0000256" key="2">
    <source>
        <dbReference type="ARBA" id="ARBA00023136"/>
    </source>
</evidence>
<dbReference type="GO" id="GO:0005829">
    <property type="term" value="C:cytosol"/>
    <property type="evidence" value="ECO:0007669"/>
    <property type="project" value="TreeGrafter"/>
</dbReference>
<dbReference type="Pfam" id="PF25440">
    <property type="entry name" value="Beta-prop_RIC1_2nd"/>
    <property type="match status" value="1"/>
</dbReference>
<feature type="compositionally biased region" description="Low complexity" evidence="4">
    <location>
        <begin position="1033"/>
        <end position="1043"/>
    </location>
</feature>
<dbReference type="eggNOG" id="KOG2006">
    <property type="taxonomic scope" value="Eukaryota"/>
</dbReference>
<dbReference type="STRING" id="136037.A0A067R216"/>
<evidence type="ECO:0000313" key="6">
    <source>
        <dbReference type="EMBL" id="KDR12929.1"/>
    </source>
</evidence>
<dbReference type="InterPro" id="IPR036322">
    <property type="entry name" value="WD40_repeat_dom_sf"/>
</dbReference>
<dbReference type="FunCoup" id="A0A067R216">
    <property type="interactions" value="1524"/>
</dbReference>
<dbReference type="InterPro" id="IPR009771">
    <property type="entry name" value="RIC1_C"/>
</dbReference>
<keyword evidence="7" id="KW-1185">Reference proteome</keyword>
<dbReference type="GO" id="GO:0006886">
    <property type="term" value="P:intracellular protein transport"/>
    <property type="evidence" value="ECO:0007669"/>
    <property type="project" value="InterPro"/>
</dbReference>
<dbReference type="PANTHER" id="PTHR22746:SF10">
    <property type="entry name" value="GUANINE NUCLEOTIDE EXCHANGE FACTOR SUBUNIT RIC1"/>
    <property type="match status" value="1"/>
</dbReference>
<dbReference type="InterPro" id="IPR040096">
    <property type="entry name" value="Ric1"/>
</dbReference>
<dbReference type="Proteomes" id="UP000027135">
    <property type="component" value="Unassembled WGS sequence"/>
</dbReference>
<dbReference type="SUPFAM" id="SSF69322">
    <property type="entry name" value="Tricorn protease domain 2"/>
    <property type="match status" value="1"/>
</dbReference>
<evidence type="ECO:0000256" key="1">
    <source>
        <dbReference type="ARBA" id="ARBA00004370"/>
    </source>
</evidence>
<feature type="compositionally biased region" description="Polar residues" evidence="4">
    <location>
        <begin position="1003"/>
        <end position="1023"/>
    </location>
</feature>
<dbReference type="EMBL" id="KK852981">
    <property type="protein sequence ID" value="KDR12929.1"/>
    <property type="molecule type" value="Genomic_DNA"/>
</dbReference>
<dbReference type="GO" id="GO:0042147">
    <property type="term" value="P:retrograde transport, endosome to Golgi"/>
    <property type="evidence" value="ECO:0007669"/>
    <property type="project" value="TreeGrafter"/>
</dbReference>
<organism evidence="6 7">
    <name type="scientific">Zootermopsis nevadensis</name>
    <name type="common">Dampwood termite</name>
    <dbReference type="NCBI Taxonomy" id="136037"/>
    <lineage>
        <taxon>Eukaryota</taxon>
        <taxon>Metazoa</taxon>
        <taxon>Ecdysozoa</taxon>
        <taxon>Arthropoda</taxon>
        <taxon>Hexapoda</taxon>
        <taxon>Insecta</taxon>
        <taxon>Pterygota</taxon>
        <taxon>Neoptera</taxon>
        <taxon>Polyneoptera</taxon>
        <taxon>Dictyoptera</taxon>
        <taxon>Blattodea</taxon>
        <taxon>Blattoidea</taxon>
        <taxon>Termitoidae</taxon>
        <taxon>Termopsidae</taxon>
        <taxon>Zootermopsis</taxon>
    </lineage>
</organism>
<dbReference type="OMA" id="MVYDRAM"/>
<reference evidence="6 7" key="1">
    <citation type="journal article" date="2014" name="Nat. Commun.">
        <title>Molecular traces of alternative social organization in a termite genome.</title>
        <authorList>
            <person name="Terrapon N."/>
            <person name="Li C."/>
            <person name="Robertson H.M."/>
            <person name="Ji L."/>
            <person name="Meng X."/>
            <person name="Booth W."/>
            <person name="Chen Z."/>
            <person name="Childers C.P."/>
            <person name="Glastad K.M."/>
            <person name="Gokhale K."/>
            <person name="Gowin J."/>
            <person name="Gronenberg W."/>
            <person name="Hermansen R.A."/>
            <person name="Hu H."/>
            <person name="Hunt B.G."/>
            <person name="Huylmans A.K."/>
            <person name="Khalil S.M."/>
            <person name="Mitchell R.D."/>
            <person name="Munoz-Torres M.C."/>
            <person name="Mustard J.A."/>
            <person name="Pan H."/>
            <person name="Reese J.T."/>
            <person name="Scharf M.E."/>
            <person name="Sun F."/>
            <person name="Vogel H."/>
            <person name="Xiao J."/>
            <person name="Yang W."/>
            <person name="Yang Z."/>
            <person name="Yang Z."/>
            <person name="Zhou J."/>
            <person name="Zhu J."/>
            <person name="Brent C.S."/>
            <person name="Elsik C.G."/>
            <person name="Goodisman M.A."/>
            <person name="Liberles D.A."/>
            <person name="Roe R.M."/>
            <person name="Vargo E.L."/>
            <person name="Vilcinskas A."/>
            <person name="Wang J."/>
            <person name="Bornberg-Bauer E."/>
            <person name="Korb J."/>
            <person name="Zhang G."/>
            <person name="Liebig J."/>
        </authorList>
    </citation>
    <scope>NUCLEOTIDE SEQUENCE [LARGE SCALE GENOMIC DNA]</scope>
    <source>
        <tissue evidence="6">Whole organism</tissue>
    </source>
</reference>
<comment type="subcellular location">
    <subcellularLocation>
        <location evidence="1">Membrane</location>
    </subcellularLocation>
</comment>
<dbReference type="Pfam" id="PF07064">
    <property type="entry name" value="RIC1"/>
    <property type="match status" value="1"/>
</dbReference>
<evidence type="ECO:0000313" key="7">
    <source>
        <dbReference type="Proteomes" id="UP000027135"/>
    </source>
</evidence>
<dbReference type="InParanoid" id="A0A067R216"/>
<accession>A0A067R216</accession>
<sequence>MYFPVGWPKVLNIPQLGKCSIRQVVCNRDKILFAILTDDCLSVWFCKPCVPIVIHRRSCESVEDIGMNELVEWRPDSSMLVVATSGGYLLLYKLGVVAEQKGLYVQVDSPHPNLRRDSAELFIKEVIPPLHLTLDEEVGIEGGITSVVCIRDELMLATTRGHVLRYRWDGSQNRDYCLDLRRVPFCIDQQVSKAVPILECNTYVVDIEYSPLVGGFAVVLNDGRAAFLTAASLRFDPNQVQGIWAQNIEDATCASVNHKYRLIAFGRKNSQAVVYCIDESTGGLEVSHHIVLSSKDYPGSPGHVQGIKWTPDGCAMAVSWEQGGLSLWSTFGALLLCTLGWDYGLHVDLARSNPLHIHSMEWSAEGYQLWMVKRQPDHDPGGNGSLDCVIQLDFVKSALTVNPCMSHQSHLYLQGEDRLFVNLGDNLTKVYHERPRDQLSSLYGSNEMFLDVGNLIVTSTLTGSKQWTVVPIPSAYLGTNWPIRYTAIDSEGQNLAVAGRTGLAHYSMVSRKWKLFGNETQEKDFVVTGGLLWWRDHVVMGCYSILENRDEIRIYPRDTRLDNTFVKVVRVSAQVLLLNTLCDRLITFCANGQISIYSLSVKENHSLGGVEMGILQSVDISALCVHPACVVSVTLTTLRTETGRHTTKEVESIMLNVSGRLLMVQREQNCKQGDDNSDGSLSYICAPPTVLASRVENVWVPRKSRREKPHLTEALWLFCGAHGMMVWLPLFPRDGDKSHSFMSKRIMLPFHLRIYPLAILFEDAILLGAENDTMLYTSDSNSPFSLPFCVLERTSQVYLHQILRQLIRRNLGFHAWEIARSCTSLPYFPHSLELLLHEVLEEEATSKEPIPDALLPSVIEFIQEFPVYLQTVVQCARKTEIALWPYLFSAAGKPKDLFQECLARKQLDTAASYLIILQNLEPSSISRQYATLLLDAALDQCKWELSKDLVRFLRAIDPNDVESPRASFILPSKYGVNPQTPPVSPNEEDLSLVLGTMQVSRGRSYSTTTSPKVQQIESGTPSVTGHHREMLRSSSSSGECSRSVPMRRKKSVPTGWGDTSVIEFFIDVILQRHARRLLSAHRLTDLGYFAAQLDFHLVAWLGRERDRAARVDDFVAALKQLHLDFVWPYPELCQPVSYYLQWNSSTSDSSPTLDDRMKSLTVDVVSPGANGGSRVVAGSSHYTTCILMPSEYRSSSVIEAQLVPHLLQDESSMMSEESSFWGDDREQYMSDASENTRWSDVPSTLVLEQLSQELANRGSPESEVKLRYLLQLFMEASCLEWALLISVLLRDAMAVLRTTNAARSPDHSIEAILHLKEGLVALCHWSGTEW</sequence>
<evidence type="ECO:0000259" key="5">
    <source>
        <dbReference type="Pfam" id="PF07064"/>
    </source>
</evidence>
<dbReference type="SUPFAM" id="SSF50978">
    <property type="entry name" value="WD40 repeat-like"/>
    <property type="match status" value="1"/>
</dbReference>